<keyword evidence="4" id="KW-0456">Lyase</keyword>
<keyword evidence="2" id="KW-0479">Metal-binding</keyword>
<gene>
    <name evidence="6" type="ORF">ACFOM9_16075</name>
</gene>
<evidence type="ECO:0000313" key="7">
    <source>
        <dbReference type="Proteomes" id="UP001595724"/>
    </source>
</evidence>
<sequence>MSTTRCLMSATGFALQRRRSMERFTGGCLCGDVRLVASGRPCRVGLCHCMDCRKHHGSLFHASAIYPAEAVAIEGATRDYAGRHFCPRCGSSVFARTDDEIEVSVGALDEPDQFRPTYELWTIRRESWLPPFPLAHRYERNRKATSRFED</sequence>
<keyword evidence="3" id="KW-0862">Zinc</keyword>
<dbReference type="PANTHER" id="PTHR33337:SF40">
    <property type="entry name" value="CENP-V_GFA DOMAIN-CONTAINING PROTEIN-RELATED"/>
    <property type="match status" value="1"/>
</dbReference>
<evidence type="ECO:0000256" key="2">
    <source>
        <dbReference type="ARBA" id="ARBA00022723"/>
    </source>
</evidence>
<dbReference type="Pfam" id="PF04828">
    <property type="entry name" value="GFA"/>
    <property type="match status" value="1"/>
</dbReference>
<protein>
    <submittedName>
        <fullName evidence="6">GFA family protein</fullName>
    </submittedName>
</protein>
<feature type="domain" description="CENP-V/GFA" evidence="5">
    <location>
        <begin position="24"/>
        <end position="119"/>
    </location>
</feature>
<organism evidence="6 7">
    <name type="scientific">Luteimonas notoginsengisoli</name>
    <dbReference type="NCBI Taxonomy" id="1578200"/>
    <lineage>
        <taxon>Bacteria</taxon>
        <taxon>Pseudomonadati</taxon>
        <taxon>Pseudomonadota</taxon>
        <taxon>Gammaproteobacteria</taxon>
        <taxon>Lysobacterales</taxon>
        <taxon>Lysobacteraceae</taxon>
        <taxon>Luteimonas</taxon>
    </lineage>
</organism>
<evidence type="ECO:0000256" key="1">
    <source>
        <dbReference type="ARBA" id="ARBA00005495"/>
    </source>
</evidence>
<dbReference type="PANTHER" id="PTHR33337">
    <property type="entry name" value="GFA DOMAIN-CONTAINING PROTEIN"/>
    <property type="match status" value="1"/>
</dbReference>
<dbReference type="Gene3D" id="3.90.1590.10">
    <property type="entry name" value="glutathione-dependent formaldehyde- activating enzyme (gfa)"/>
    <property type="match status" value="1"/>
</dbReference>
<evidence type="ECO:0000256" key="3">
    <source>
        <dbReference type="ARBA" id="ARBA00022833"/>
    </source>
</evidence>
<dbReference type="InterPro" id="IPR006913">
    <property type="entry name" value="CENP-V/GFA"/>
</dbReference>
<dbReference type="SUPFAM" id="SSF51316">
    <property type="entry name" value="Mss4-like"/>
    <property type="match status" value="1"/>
</dbReference>
<dbReference type="InterPro" id="IPR011057">
    <property type="entry name" value="Mss4-like_sf"/>
</dbReference>
<evidence type="ECO:0000313" key="6">
    <source>
        <dbReference type="EMBL" id="MFC3661578.1"/>
    </source>
</evidence>
<name>A0ABV7UYM9_9GAMM</name>
<evidence type="ECO:0000256" key="4">
    <source>
        <dbReference type="ARBA" id="ARBA00023239"/>
    </source>
</evidence>
<dbReference type="EMBL" id="JBHRYF010000023">
    <property type="protein sequence ID" value="MFC3661578.1"/>
    <property type="molecule type" value="Genomic_DNA"/>
</dbReference>
<dbReference type="PROSITE" id="PS51891">
    <property type="entry name" value="CENP_V_GFA"/>
    <property type="match status" value="1"/>
</dbReference>
<reference evidence="7" key="1">
    <citation type="journal article" date="2019" name="Int. J. Syst. Evol. Microbiol.">
        <title>The Global Catalogue of Microorganisms (GCM) 10K type strain sequencing project: providing services to taxonomists for standard genome sequencing and annotation.</title>
        <authorList>
            <consortium name="The Broad Institute Genomics Platform"/>
            <consortium name="The Broad Institute Genome Sequencing Center for Infectious Disease"/>
            <person name="Wu L."/>
            <person name="Ma J."/>
        </authorList>
    </citation>
    <scope>NUCLEOTIDE SEQUENCE [LARGE SCALE GENOMIC DNA]</scope>
    <source>
        <strain evidence="7">KCTC 42211</strain>
    </source>
</reference>
<keyword evidence="7" id="KW-1185">Reference proteome</keyword>
<evidence type="ECO:0000259" key="5">
    <source>
        <dbReference type="PROSITE" id="PS51891"/>
    </source>
</evidence>
<proteinExistence type="inferred from homology"/>
<comment type="similarity">
    <text evidence="1">Belongs to the Gfa family.</text>
</comment>
<dbReference type="Proteomes" id="UP001595724">
    <property type="component" value="Unassembled WGS sequence"/>
</dbReference>
<comment type="caution">
    <text evidence="6">The sequence shown here is derived from an EMBL/GenBank/DDBJ whole genome shotgun (WGS) entry which is preliminary data.</text>
</comment>
<dbReference type="RefSeq" id="WP_386713262.1">
    <property type="nucleotide sequence ID" value="NZ_JBHRYF010000023.1"/>
</dbReference>
<accession>A0ABV7UYM9</accession>